<dbReference type="VEuPathDB" id="AmoebaDB:EHI7A_128120"/>
<dbReference type="GO" id="GO:0005737">
    <property type="term" value="C:cytoplasm"/>
    <property type="evidence" value="ECO:0007669"/>
    <property type="project" value="TreeGrafter"/>
</dbReference>
<dbReference type="AlphaFoldDB" id="A0A5K1VGJ9"/>
<dbReference type="InterPro" id="IPR003746">
    <property type="entry name" value="DUF167"/>
</dbReference>
<dbReference type="PANTHER" id="PTHR13420">
    <property type="entry name" value="UPF0235 PROTEIN C15ORF40"/>
    <property type="match status" value="1"/>
</dbReference>
<dbReference type="NCBIfam" id="TIGR00251">
    <property type="entry name" value="DUF167 family protein"/>
    <property type="match status" value="1"/>
</dbReference>
<sequence>MAPKSKKLKQSLPSKEPVVDDGFSFIKQHNSNVIIEVEIKPNAKTSEIQGVEDGLLKVSINSPPVDGKANTEVIAFMASTFGIKKSNVKLIKGQTSHHKTLQFENWTREKVLQIIQAK</sequence>
<evidence type="ECO:0000256" key="1">
    <source>
        <dbReference type="ARBA" id="ARBA00010364"/>
    </source>
</evidence>
<dbReference type="VEuPathDB" id="AmoebaDB:EHI5A_162950"/>
<dbReference type="OMA" id="NICIQIL"/>
<organism evidence="2 3">
    <name type="scientific">Entamoeba histolytica</name>
    <dbReference type="NCBI Taxonomy" id="5759"/>
    <lineage>
        <taxon>Eukaryota</taxon>
        <taxon>Amoebozoa</taxon>
        <taxon>Evosea</taxon>
        <taxon>Archamoebae</taxon>
        <taxon>Mastigamoebida</taxon>
        <taxon>Entamoebidae</taxon>
        <taxon>Entamoeba</taxon>
    </lineage>
</organism>
<accession>A0A5K1VGJ9</accession>
<proteinExistence type="inferred from homology"/>
<dbReference type="Gene3D" id="3.30.1200.10">
    <property type="entry name" value="YggU-like"/>
    <property type="match status" value="1"/>
</dbReference>
<dbReference type="InterPro" id="IPR036591">
    <property type="entry name" value="YggU-like_sf"/>
</dbReference>
<protein>
    <submittedName>
        <fullName evidence="2">Uncharacterized protein</fullName>
    </submittedName>
</protein>
<gene>
    <name evidence="2" type="ORF">CL6EHI_188890</name>
</gene>
<dbReference type="VEuPathDB" id="AmoebaDB:EHI_188890"/>
<dbReference type="HAMAP" id="MF_00634">
    <property type="entry name" value="UPF0235"/>
    <property type="match status" value="1"/>
</dbReference>
<evidence type="ECO:0000313" key="3">
    <source>
        <dbReference type="Proteomes" id="UP000078387"/>
    </source>
</evidence>
<name>A0A5K1VGJ9_ENTHI</name>
<dbReference type="Proteomes" id="UP000078387">
    <property type="component" value="Unassembled WGS sequence"/>
</dbReference>
<dbReference type="EMBL" id="BDEQ01000001">
    <property type="protein sequence ID" value="GAT95627.1"/>
    <property type="molecule type" value="Genomic_DNA"/>
</dbReference>
<dbReference type="PANTHER" id="PTHR13420:SF7">
    <property type="entry name" value="UPF0235 PROTEIN C15ORF40"/>
    <property type="match status" value="1"/>
</dbReference>
<comment type="caution">
    <text evidence="2">The sequence shown here is derived from an EMBL/GenBank/DDBJ whole genome shotgun (WGS) entry which is preliminary data.</text>
</comment>
<reference evidence="2 3" key="1">
    <citation type="submission" date="2016-05" db="EMBL/GenBank/DDBJ databases">
        <title>First whole genome sequencing of Entamoeba histolytica HM1:IMSS-clone-6.</title>
        <authorList>
            <person name="Mukherjee Avik.K."/>
            <person name="Izumyama S."/>
            <person name="Nakada-Tsukui K."/>
            <person name="Nozaki T."/>
        </authorList>
    </citation>
    <scope>NUCLEOTIDE SEQUENCE [LARGE SCALE GENOMIC DNA]</scope>
    <source>
        <strain evidence="2 3">HM1:IMSS clone 6</strain>
    </source>
</reference>
<evidence type="ECO:0000313" key="2">
    <source>
        <dbReference type="EMBL" id="GAT95627.1"/>
    </source>
</evidence>
<dbReference type="VEuPathDB" id="AmoebaDB:EHI8A_137220"/>
<dbReference type="VEuPathDB" id="AmoebaDB:KM1_201600"/>
<dbReference type="Pfam" id="PF02594">
    <property type="entry name" value="DUF167"/>
    <property type="match status" value="1"/>
</dbReference>
<comment type="similarity">
    <text evidence="1">Belongs to the UPF0235 family.</text>
</comment>
<dbReference type="SMART" id="SM01152">
    <property type="entry name" value="DUF167"/>
    <property type="match status" value="1"/>
</dbReference>
<dbReference type="SUPFAM" id="SSF69786">
    <property type="entry name" value="YggU-like"/>
    <property type="match status" value="1"/>
</dbReference>